<protein>
    <submittedName>
        <fullName evidence="4">Uncharacterized protein</fullName>
    </submittedName>
</protein>
<dbReference type="EMBL" id="LR797502">
    <property type="protein sequence ID" value="CAB4221471.1"/>
    <property type="molecule type" value="Genomic_DNA"/>
</dbReference>
<gene>
    <name evidence="4" type="ORF">UFOVP1146_228</name>
    <name evidence="5" type="ORF">UFOVP1638_337</name>
    <name evidence="2" type="ORF">UFOVP812_141</name>
    <name evidence="3" type="ORF">UFOVP818_2</name>
</gene>
<evidence type="ECO:0000313" key="3">
    <source>
        <dbReference type="EMBL" id="CAB4165110.1"/>
    </source>
</evidence>
<dbReference type="EMBL" id="LR797099">
    <property type="protein sequence ID" value="CAB4186882.1"/>
    <property type="molecule type" value="Genomic_DNA"/>
</dbReference>
<reference evidence="4" key="1">
    <citation type="submission" date="2020-05" db="EMBL/GenBank/DDBJ databases">
        <authorList>
            <person name="Chiriac C."/>
            <person name="Salcher M."/>
            <person name="Ghai R."/>
            <person name="Kavagutti S V."/>
        </authorList>
    </citation>
    <scope>NUCLEOTIDE SEQUENCE</scope>
</reference>
<evidence type="ECO:0000313" key="2">
    <source>
        <dbReference type="EMBL" id="CAB4163872.1"/>
    </source>
</evidence>
<dbReference type="EMBL" id="LR796758">
    <property type="protein sequence ID" value="CAB4163872.1"/>
    <property type="molecule type" value="Genomic_DNA"/>
</dbReference>
<name>A0A6J5QST6_9CAUD</name>
<evidence type="ECO:0000313" key="5">
    <source>
        <dbReference type="EMBL" id="CAB4221471.1"/>
    </source>
</evidence>
<sequence length="78" mass="8941">MEHPLIASLDALTIDELGTKISELHKKLGIAMRMGNGYLCDQIRMALESYQSKYQQRLQESYKSNDSDKTFDDKIDIS</sequence>
<proteinExistence type="predicted"/>
<accession>A0A6J5QST6</accession>
<evidence type="ECO:0000313" key="4">
    <source>
        <dbReference type="EMBL" id="CAB4186882.1"/>
    </source>
</evidence>
<feature type="region of interest" description="Disordered" evidence="1">
    <location>
        <begin position="58"/>
        <end position="78"/>
    </location>
</feature>
<feature type="compositionally biased region" description="Basic and acidic residues" evidence="1">
    <location>
        <begin position="63"/>
        <end position="78"/>
    </location>
</feature>
<dbReference type="EMBL" id="LR796776">
    <property type="protein sequence ID" value="CAB4165110.1"/>
    <property type="molecule type" value="Genomic_DNA"/>
</dbReference>
<evidence type="ECO:0000256" key="1">
    <source>
        <dbReference type="SAM" id="MobiDB-lite"/>
    </source>
</evidence>
<organism evidence="4">
    <name type="scientific">uncultured Caudovirales phage</name>
    <dbReference type="NCBI Taxonomy" id="2100421"/>
    <lineage>
        <taxon>Viruses</taxon>
        <taxon>Duplodnaviria</taxon>
        <taxon>Heunggongvirae</taxon>
        <taxon>Uroviricota</taxon>
        <taxon>Caudoviricetes</taxon>
        <taxon>Peduoviridae</taxon>
        <taxon>Maltschvirus</taxon>
        <taxon>Maltschvirus maltsch</taxon>
    </lineage>
</organism>